<dbReference type="InterPro" id="IPR011711">
    <property type="entry name" value="GntR_C"/>
</dbReference>
<evidence type="ECO:0000256" key="3">
    <source>
        <dbReference type="ARBA" id="ARBA00023163"/>
    </source>
</evidence>
<keyword evidence="6" id="KW-1185">Reference proteome</keyword>
<feature type="domain" description="GntR C-terminal" evidence="4">
    <location>
        <begin position="105"/>
        <end position="227"/>
    </location>
</feature>
<dbReference type="PANTHER" id="PTHR43537">
    <property type="entry name" value="TRANSCRIPTIONAL REGULATOR, GNTR FAMILY"/>
    <property type="match status" value="1"/>
</dbReference>
<dbReference type="InterPro" id="IPR008920">
    <property type="entry name" value="TF_FadR/GntR_C"/>
</dbReference>
<accession>A0A3G2R556</accession>
<dbReference type="GO" id="GO:0003677">
    <property type="term" value="F:DNA binding"/>
    <property type="evidence" value="ECO:0007669"/>
    <property type="project" value="UniProtKB-KW"/>
</dbReference>
<keyword evidence="1" id="KW-0805">Transcription regulation</keyword>
<dbReference type="Proteomes" id="UP000280960">
    <property type="component" value="Chromosome"/>
</dbReference>
<dbReference type="Gene3D" id="1.20.120.530">
    <property type="entry name" value="GntR ligand-binding domain-like"/>
    <property type="match status" value="1"/>
</dbReference>
<evidence type="ECO:0000259" key="4">
    <source>
        <dbReference type="SMART" id="SM00895"/>
    </source>
</evidence>
<gene>
    <name evidence="5" type="ORF">D2962_08535</name>
</gene>
<evidence type="ECO:0000313" key="5">
    <source>
        <dbReference type="EMBL" id="AYO30664.1"/>
    </source>
</evidence>
<organism evidence="5 6">
    <name type="scientific">Biomaibacter acetigenes</name>
    <dbReference type="NCBI Taxonomy" id="2316383"/>
    <lineage>
        <taxon>Bacteria</taxon>
        <taxon>Bacillati</taxon>
        <taxon>Bacillota</taxon>
        <taxon>Clostridia</taxon>
        <taxon>Thermosediminibacterales</taxon>
        <taxon>Tepidanaerobacteraceae</taxon>
        <taxon>Biomaibacter</taxon>
    </lineage>
</organism>
<evidence type="ECO:0000256" key="2">
    <source>
        <dbReference type="ARBA" id="ARBA00023125"/>
    </source>
</evidence>
<keyword evidence="3" id="KW-0804">Transcription</keyword>
<name>A0A3G2R556_9FIRM</name>
<dbReference type="Pfam" id="PF07729">
    <property type="entry name" value="FCD"/>
    <property type="match status" value="1"/>
</dbReference>
<dbReference type="Pfam" id="PF08461">
    <property type="entry name" value="WHD_RNase_R"/>
    <property type="match status" value="1"/>
</dbReference>
<dbReference type="PANTHER" id="PTHR43537:SF5">
    <property type="entry name" value="UXU OPERON TRANSCRIPTIONAL REGULATOR"/>
    <property type="match status" value="1"/>
</dbReference>
<dbReference type="InterPro" id="IPR013668">
    <property type="entry name" value="RNase_R_HTH_12"/>
</dbReference>
<evidence type="ECO:0000313" key="6">
    <source>
        <dbReference type="Proteomes" id="UP000280960"/>
    </source>
</evidence>
<reference evidence="5 6" key="1">
    <citation type="submission" date="2018-10" db="EMBL/GenBank/DDBJ databases">
        <authorList>
            <person name="Zhang X."/>
        </authorList>
    </citation>
    <scope>NUCLEOTIDE SEQUENCE [LARGE SCALE GENOMIC DNA]</scope>
    <source>
        <strain evidence="5 6">SK-G1</strain>
    </source>
</reference>
<sequence length="249" mass="28574">MLLEKQRLFYMILKIIANSQIPVGSGFIRDNLKMQGFDISEATAGRILRELDIKGYTEKIGFKGRNLTASGHKKLKELEQEHRINHYGNELVNAIKVTGKQELLDILIARKAIESQLAKLAAQFITPEEIQEMEEIIRSQQEHVDRGISIADDDIKFHKAIARAAKNRVLDAAMDLIRQHGQISPILEYIRKEVRSTVLLDHKNIFQAIVSRDAEMAEKAMVRHIENLAKDVKKYWEIVYNDDNFNGNN</sequence>
<dbReference type="SUPFAM" id="SSF48008">
    <property type="entry name" value="GntR ligand-binding domain-like"/>
    <property type="match status" value="1"/>
</dbReference>
<dbReference type="RefSeq" id="WP_120765496.1">
    <property type="nucleotide sequence ID" value="NZ_CP033169.1"/>
</dbReference>
<dbReference type="EMBL" id="CP033169">
    <property type="protein sequence ID" value="AYO30664.1"/>
    <property type="molecule type" value="Genomic_DNA"/>
</dbReference>
<keyword evidence="2" id="KW-0238">DNA-binding</keyword>
<dbReference type="AlphaFoldDB" id="A0A3G2R556"/>
<protein>
    <submittedName>
        <fullName evidence="5">FCD domain-containing protein</fullName>
    </submittedName>
</protein>
<dbReference type="KEGG" id="bacg:D2962_08535"/>
<evidence type="ECO:0000256" key="1">
    <source>
        <dbReference type="ARBA" id="ARBA00023015"/>
    </source>
</evidence>
<dbReference type="SMART" id="SM00895">
    <property type="entry name" value="FCD"/>
    <property type="match status" value="1"/>
</dbReference>
<proteinExistence type="predicted"/>